<evidence type="ECO:0000256" key="1">
    <source>
        <dbReference type="SAM" id="SignalP"/>
    </source>
</evidence>
<protein>
    <recommendedName>
        <fullName evidence="4">PorV/PorQ family protein</fullName>
    </recommendedName>
</protein>
<evidence type="ECO:0000313" key="3">
    <source>
        <dbReference type="Proteomes" id="UP001155057"/>
    </source>
</evidence>
<evidence type="ECO:0008006" key="4">
    <source>
        <dbReference type="Google" id="ProtNLM"/>
    </source>
</evidence>
<feature type="chain" id="PRO_5041155382" description="PorV/PorQ family protein" evidence="1">
    <location>
        <begin position="27"/>
        <end position="397"/>
    </location>
</feature>
<keyword evidence="1" id="KW-0732">Signal</keyword>
<evidence type="ECO:0000313" key="2">
    <source>
        <dbReference type="EMBL" id="MCS3710311.1"/>
    </source>
</evidence>
<sequence length="397" mass="42357">MPLRRLGRSVLGLLLLAALGAGPAHGQRLAKYGAEFLAGGVDARALGMGGAYVGLADEVSAGYWNPAGLHGLSYPEIGYMHVERFAGAVSFDYGGVAMPVTDRSTVGVSVFRSGVNDIVNTLAAWNPDRGQPLPDYESRITRFSAADWALFVSYSRAVSDRLSVGVNFKGIHRSIGDFANAWGYSMDVAARYRAGPYRLGVVVRDVTTMLQSWSVNPSAFEVNCINPIDEQPFDACLNEDGTLIENNATRYQAVFDQRIPQGGTALVLPVARLGSGAVWPVGDGHTLTVGLDVDVAVDGRRAFVPNVGDVSFRPRLGLAFRYAGVVELRGGVQRLQVGTPIGVDLTPSVGAGLDLEQVSVDFSFGDFAGIVADDLGYSYRISAQLRLEQPGLERPAE</sequence>
<comment type="caution">
    <text evidence="2">The sequence shown here is derived from an EMBL/GenBank/DDBJ whole genome shotgun (WGS) entry which is preliminary data.</text>
</comment>
<organism evidence="2 3">
    <name type="scientific">Salinibacter ruber</name>
    <dbReference type="NCBI Taxonomy" id="146919"/>
    <lineage>
        <taxon>Bacteria</taxon>
        <taxon>Pseudomonadati</taxon>
        <taxon>Rhodothermota</taxon>
        <taxon>Rhodothermia</taxon>
        <taxon>Rhodothermales</taxon>
        <taxon>Salinibacteraceae</taxon>
        <taxon>Salinibacter</taxon>
    </lineage>
</organism>
<dbReference type="AlphaFoldDB" id="A0A9X2Q300"/>
<name>A0A9X2Q300_9BACT</name>
<dbReference type="Proteomes" id="UP001155057">
    <property type="component" value="Unassembled WGS sequence"/>
</dbReference>
<feature type="signal peptide" evidence="1">
    <location>
        <begin position="1"/>
        <end position="26"/>
    </location>
</feature>
<dbReference type="NCBIfam" id="NF033709">
    <property type="entry name" value="PorV_fam"/>
    <property type="match status" value="1"/>
</dbReference>
<dbReference type="SUPFAM" id="SSF56935">
    <property type="entry name" value="Porins"/>
    <property type="match status" value="1"/>
</dbReference>
<accession>A0A9X2Q300</accession>
<reference evidence="2" key="1">
    <citation type="submission" date="2022-08" db="EMBL/GenBank/DDBJ databases">
        <title>Genomic Encyclopedia of Type Strains, Phase V (KMG-V): Genome sequencing to study the core and pangenomes of soil and plant-associated prokaryotes.</title>
        <authorList>
            <person name="Whitman W."/>
        </authorList>
    </citation>
    <scope>NUCLEOTIDE SEQUENCE</scope>
    <source>
        <strain evidence="2">SP3049</strain>
    </source>
</reference>
<dbReference type="EMBL" id="JANUAE010000006">
    <property type="protein sequence ID" value="MCS3710311.1"/>
    <property type="molecule type" value="Genomic_DNA"/>
</dbReference>
<dbReference type="RefSeq" id="WP_164923533.1">
    <property type="nucleotide sequence ID" value="NZ_CALTRY010000010.1"/>
</dbReference>
<gene>
    <name evidence="2" type="ORF">GGP61_001921</name>
</gene>
<proteinExistence type="predicted"/>
<dbReference type="Gene3D" id="2.40.160.60">
    <property type="entry name" value="Outer membrane protein transport protein (OMPP1/FadL/TodX)"/>
    <property type="match status" value="1"/>
</dbReference>